<dbReference type="AlphaFoldDB" id="A0AAJ1AJP5"/>
<dbReference type="Gene3D" id="3.30.70.1900">
    <property type="match status" value="1"/>
</dbReference>
<dbReference type="Pfam" id="PF10040">
    <property type="entry name" value="CRISPR_Cas6"/>
    <property type="match status" value="1"/>
</dbReference>
<dbReference type="EMBL" id="JAIOIU010000166">
    <property type="protein sequence ID" value="MBZ0161049.1"/>
    <property type="molecule type" value="Genomic_DNA"/>
</dbReference>
<organism evidence="2 3">
    <name type="scientific">Candidatus Methylomirabilis tolerans</name>
    <dbReference type="NCBI Taxonomy" id="3123416"/>
    <lineage>
        <taxon>Bacteria</taxon>
        <taxon>Candidatus Methylomirabilota</taxon>
        <taxon>Candidatus Methylomirabilia</taxon>
        <taxon>Candidatus Methylomirabilales</taxon>
        <taxon>Candidatus Methylomirabilaceae</taxon>
        <taxon>Candidatus Methylomirabilis</taxon>
    </lineage>
</organism>
<evidence type="ECO:0000259" key="1">
    <source>
        <dbReference type="Pfam" id="PF10040"/>
    </source>
</evidence>
<accession>A0AAJ1AJP5</accession>
<comment type="caution">
    <text evidence="2">The sequence shown here is derived from an EMBL/GenBank/DDBJ whole genome shotgun (WGS) entry which is preliminary data.</text>
</comment>
<dbReference type="InterPro" id="IPR019267">
    <property type="entry name" value="CRISPR-assoc_Cas6_C"/>
</dbReference>
<evidence type="ECO:0000313" key="3">
    <source>
        <dbReference type="Proteomes" id="UP001197609"/>
    </source>
</evidence>
<reference evidence="2 3" key="1">
    <citation type="journal article" date="2021" name="bioRxiv">
        <title>Unraveling nitrogen, sulfur and carbon metabolic pathways and microbial community transcriptional responses to substrate deprivation and toxicity stresses in a bioreactor mimicking anoxic brackish coastal sediment conditions.</title>
        <authorList>
            <person name="Martins P.D."/>
            <person name="Echeveste M.J."/>
            <person name="Arshad A."/>
            <person name="Kurth J."/>
            <person name="Ouboter H."/>
            <person name="Jetten M.S.M."/>
            <person name="Welte C.U."/>
        </authorList>
    </citation>
    <scope>NUCLEOTIDE SEQUENCE [LARGE SCALE GENOMIC DNA]</scope>
    <source>
        <strain evidence="2">MAG_38</strain>
    </source>
</reference>
<dbReference type="Proteomes" id="UP001197609">
    <property type="component" value="Unassembled WGS sequence"/>
</dbReference>
<feature type="domain" description="CRISPR-associated protein Cas6 C-terminal" evidence="1">
    <location>
        <begin position="4"/>
        <end position="116"/>
    </location>
</feature>
<gene>
    <name evidence="2" type="primary">cas6</name>
    <name evidence="2" type="ORF">K8G79_13115</name>
</gene>
<proteinExistence type="predicted"/>
<name>A0AAJ1AJP5_9BACT</name>
<sequence length="121" mass="14057">MRLRFDEALVNHLDFHVLIRNLLRRLSALSYFHCGRQLNLDFKELIAQAQKIKADKTDLRWVDWTRYSNRQKRKIQMGGLIGQVTYSGPLAGFLPFLRLGELVHVGKGTVFGLGKYTLRIE</sequence>
<evidence type="ECO:0000313" key="2">
    <source>
        <dbReference type="EMBL" id="MBZ0161049.1"/>
    </source>
</evidence>
<protein>
    <submittedName>
        <fullName evidence="2">CRISPR system precrRNA processing endoribonuclease RAMP protein Cas6</fullName>
    </submittedName>
</protein>